<organism evidence="1 2">
    <name type="scientific">Moritella marina ATCC 15381</name>
    <dbReference type="NCBI Taxonomy" id="1202962"/>
    <lineage>
        <taxon>Bacteria</taxon>
        <taxon>Pseudomonadati</taxon>
        <taxon>Pseudomonadota</taxon>
        <taxon>Gammaproteobacteria</taxon>
        <taxon>Alteromonadales</taxon>
        <taxon>Moritellaceae</taxon>
        <taxon>Moritella</taxon>
    </lineage>
</organism>
<sequence>MFNSVLIVCLSLMSFSAIAYIIYIKIIEPLASITGYIHEAKFEHDIINKLEHATDSHGLSERYNLMLDNNISESSYFENLEQSLKQRTAQRANSQYPDIQSMKLNSSILNQENLLQQKKKQINYH</sequence>
<keyword evidence="2" id="KW-1185">Reference proteome</keyword>
<proteinExistence type="predicted"/>
<gene>
    <name evidence="1" type="ORF">FR932_07785</name>
</gene>
<name>A0A5J6WL04_MORMI</name>
<dbReference type="RefSeq" id="WP_019440017.1">
    <property type="nucleotide sequence ID" value="NZ_ALOE01000006.1"/>
</dbReference>
<reference evidence="1 2" key="1">
    <citation type="submission" date="2019-09" db="EMBL/GenBank/DDBJ databases">
        <title>Hybrid Assembly of the complete Genome of the Deep-Sea Bacterium Moritella marina from long Nanopore and Illumina reads.</title>
        <authorList>
            <person name="Magin S."/>
            <person name="Georgoulis A."/>
            <person name="Papadimitriou K."/>
            <person name="Iliakis G."/>
            <person name="Vorgias C.E."/>
        </authorList>
    </citation>
    <scope>NUCLEOTIDE SEQUENCE [LARGE SCALE GENOMIC DNA]</scope>
    <source>
        <strain evidence="1 2">MP-1</strain>
    </source>
</reference>
<evidence type="ECO:0000313" key="1">
    <source>
        <dbReference type="EMBL" id="QFI37760.1"/>
    </source>
</evidence>
<evidence type="ECO:0000313" key="2">
    <source>
        <dbReference type="Proteomes" id="UP000327424"/>
    </source>
</evidence>
<dbReference type="AlphaFoldDB" id="A0A5J6WL04"/>
<dbReference type="OrthoDB" id="6401539at2"/>
<dbReference type="KEGG" id="mmaa:FR932_07785"/>
<accession>A0A5J6WL04</accession>
<protein>
    <submittedName>
        <fullName evidence="1">Uncharacterized protein</fullName>
    </submittedName>
</protein>
<dbReference type="EMBL" id="CP044399">
    <property type="protein sequence ID" value="QFI37760.1"/>
    <property type="molecule type" value="Genomic_DNA"/>
</dbReference>
<dbReference type="Proteomes" id="UP000327424">
    <property type="component" value="Chromosome"/>
</dbReference>